<evidence type="ECO:0000256" key="4">
    <source>
        <dbReference type="PROSITE-ProRule" id="PRU00335"/>
    </source>
</evidence>
<dbReference type="AlphaFoldDB" id="A0A7X1KAE3"/>
<evidence type="ECO:0000256" key="3">
    <source>
        <dbReference type="ARBA" id="ARBA00023163"/>
    </source>
</evidence>
<protein>
    <submittedName>
        <fullName evidence="7">TetR/AcrR family transcriptional regulator</fullName>
    </submittedName>
</protein>
<dbReference type="PANTHER" id="PTHR47506:SF1">
    <property type="entry name" value="HTH-TYPE TRANSCRIPTIONAL REGULATOR YJDC"/>
    <property type="match status" value="1"/>
</dbReference>
<dbReference type="PANTHER" id="PTHR47506">
    <property type="entry name" value="TRANSCRIPTIONAL REGULATORY PROTEIN"/>
    <property type="match status" value="1"/>
</dbReference>
<sequence>MALSRTRIARPVRPPRPAGDKGPQLQAAKAAQTRARLIDATVRCLVKYGYANTTTPKVADEAGLSRGAMMHHFENGTSLIKSTIAELHEKRLRAFRRAADKPVHEVTDLVETYWRQLQKPAFIAFHELAVAARTDSELASILKPLQDEFSEKFNAQAEQLFPEWASSPDNFALAMTLSQTILEGMAISLQTGAMVAEKVEPMLRHLERQIAALVPAAEGGDAGAQASEPEAVKPQRMPRRKSS</sequence>
<feature type="DNA-binding region" description="H-T-H motif" evidence="4">
    <location>
        <begin position="54"/>
        <end position="73"/>
    </location>
</feature>
<feature type="domain" description="HTH tetR-type" evidence="6">
    <location>
        <begin position="31"/>
        <end position="91"/>
    </location>
</feature>
<feature type="compositionally biased region" description="Low complexity" evidence="5">
    <location>
        <begin position="1"/>
        <end position="11"/>
    </location>
</feature>
<evidence type="ECO:0000256" key="5">
    <source>
        <dbReference type="SAM" id="MobiDB-lite"/>
    </source>
</evidence>
<proteinExistence type="predicted"/>
<organism evidence="7 8">
    <name type="scientific">Novosphingobium aerophilum</name>
    <dbReference type="NCBI Taxonomy" id="2839843"/>
    <lineage>
        <taxon>Bacteria</taxon>
        <taxon>Pseudomonadati</taxon>
        <taxon>Pseudomonadota</taxon>
        <taxon>Alphaproteobacteria</taxon>
        <taxon>Sphingomonadales</taxon>
        <taxon>Sphingomonadaceae</taxon>
        <taxon>Novosphingobium</taxon>
    </lineage>
</organism>
<dbReference type="RefSeq" id="WP_185681523.1">
    <property type="nucleotide sequence ID" value="NZ_JACLAU010000001.1"/>
</dbReference>
<dbReference type="Proteomes" id="UP000520156">
    <property type="component" value="Unassembled WGS sequence"/>
</dbReference>
<dbReference type="GO" id="GO:0003677">
    <property type="term" value="F:DNA binding"/>
    <property type="evidence" value="ECO:0007669"/>
    <property type="project" value="UniProtKB-UniRule"/>
</dbReference>
<comment type="caution">
    <text evidence="7">The sequence shown here is derived from an EMBL/GenBank/DDBJ whole genome shotgun (WGS) entry which is preliminary data.</text>
</comment>
<keyword evidence="1" id="KW-0805">Transcription regulation</keyword>
<evidence type="ECO:0000256" key="1">
    <source>
        <dbReference type="ARBA" id="ARBA00023015"/>
    </source>
</evidence>
<evidence type="ECO:0000259" key="6">
    <source>
        <dbReference type="PROSITE" id="PS50977"/>
    </source>
</evidence>
<dbReference type="SUPFAM" id="SSF46689">
    <property type="entry name" value="Homeodomain-like"/>
    <property type="match status" value="1"/>
</dbReference>
<feature type="region of interest" description="Disordered" evidence="5">
    <location>
        <begin position="217"/>
        <end position="243"/>
    </location>
</feature>
<evidence type="ECO:0000256" key="2">
    <source>
        <dbReference type="ARBA" id="ARBA00023125"/>
    </source>
</evidence>
<keyword evidence="3" id="KW-0804">Transcription</keyword>
<dbReference type="InterPro" id="IPR001647">
    <property type="entry name" value="HTH_TetR"/>
</dbReference>
<accession>A0A7X1KAE3</accession>
<evidence type="ECO:0000313" key="7">
    <source>
        <dbReference type="EMBL" id="MBC2650091.1"/>
    </source>
</evidence>
<name>A0A7X1KAE3_9SPHN</name>
<dbReference type="PRINTS" id="PR00455">
    <property type="entry name" value="HTHTETR"/>
</dbReference>
<evidence type="ECO:0000313" key="8">
    <source>
        <dbReference type="Proteomes" id="UP000520156"/>
    </source>
</evidence>
<dbReference type="PROSITE" id="PS50977">
    <property type="entry name" value="HTH_TETR_2"/>
    <property type="match status" value="1"/>
</dbReference>
<reference evidence="7 8" key="1">
    <citation type="submission" date="2020-08" db="EMBL/GenBank/DDBJ databases">
        <title>The genome sequence of Novosphingobium flavum 4Y4.</title>
        <authorList>
            <person name="Liu Y."/>
        </authorList>
    </citation>
    <scope>NUCLEOTIDE SEQUENCE [LARGE SCALE GENOMIC DNA]</scope>
    <source>
        <strain evidence="7 8">4Y4</strain>
    </source>
</reference>
<dbReference type="EMBL" id="JACLAU010000001">
    <property type="protein sequence ID" value="MBC2650091.1"/>
    <property type="molecule type" value="Genomic_DNA"/>
</dbReference>
<keyword evidence="8" id="KW-1185">Reference proteome</keyword>
<gene>
    <name evidence="7" type="ORF">H7F49_00065</name>
</gene>
<dbReference type="Gene3D" id="1.10.357.10">
    <property type="entry name" value="Tetracycline Repressor, domain 2"/>
    <property type="match status" value="1"/>
</dbReference>
<keyword evidence="2 4" id="KW-0238">DNA-binding</keyword>
<dbReference type="InterPro" id="IPR009057">
    <property type="entry name" value="Homeodomain-like_sf"/>
</dbReference>
<feature type="region of interest" description="Disordered" evidence="5">
    <location>
        <begin position="1"/>
        <end position="24"/>
    </location>
</feature>
<dbReference type="Pfam" id="PF00440">
    <property type="entry name" value="TetR_N"/>
    <property type="match status" value="1"/>
</dbReference>